<dbReference type="Proteomes" id="UP000199626">
    <property type="component" value="Unassembled WGS sequence"/>
</dbReference>
<sequence length="399" mass="45560">MLKQYVTTLAEYAKYWQFSPFECSRPDWNPTLVHYLVNLSEAEIEELAADSRLSFACFSPWFPKLLVLPDIADEVADAAPPSYDIPFWLTNGIGGRKLAQIEALLAQLPTQPQRLMEWCAGKGHLGRLLSFTHQHSVCSVEWQPALCEAGQQLAQQHQLPQQFIQADVLQHGLDEQWAQVDGAVALHACGDLHLQLLRSGAEHQVQNLYVAPCCYHLIQADTYAGLSAYGQQLLRRHFMYVGRPLTRADLKLAVQEQVTAGARVARLRQQEVQWRLAYQQLYQIVSGQLHYRPLPSVSKHWFSGEFLDFAKWAAQQHGIELPAEVDVPYLLASGEAERIRVARMDLVRHLFRRPLEAMLVLDRAQYLQEQGYQVQIKEFCDYNLTPRNFLISAQQTKAK</sequence>
<dbReference type="EMBL" id="FMXN01000002">
    <property type="protein sequence ID" value="SDB11667.1"/>
    <property type="molecule type" value="Genomic_DNA"/>
</dbReference>
<dbReference type="Gene3D" id="3.40.50.150">
    <property type="entry name" value="Vaccinia Virus protein VP39"/>
    <property type="match status" value="1"/>
</dbReference>
<keyword evidence="3" id="KW-1185">Reference proteome</keyword>
<dbReference type="OrthoDB" id="5298194at2"/>
<dbReference type="PANTHER" id="PTHR13369:SF0">
    <property type="entry name" value="GLUTATHIONE S-TRANSFERASE C-TERMINAL DOMAIN-CONTAINING PROTEIN"/>
    <property type="match status" value="1"/>
</dbReference>
<accession>A0A1G6ATF4</accession>
<reference evidence="3" key="1">
    <citation type="submission" date="2016-10" db="EMBL/GenBank/DDBJ databases">
        <authorList>
            <person name="Varghese N."/>
            <person name="Submissions S."/>
        </authorList>
    </citation>
    <scope>NUCLEOTIDE SEQUENCE [LARGE SCALE GENOMIC DNA]</scope>
    <source>
        <strain evidence="3">CGMCC 1.10824</strain>
    </source>
</reference>
<dbReference type="RefSeq" id="WP_092591346.1">
    <property type="nucleotide sequence ID" value="NZ_FMXN01000002.1"/>
</dbReference>
<dbReference type="AlphaFoldDB" id="A0A1G6ATF4"/>
<dbReference type="GO" id="GO:0032259">
    <property type="term" value="P:methylation"/>
    <property type="evidence" value="ECO:0007669"/>
    <property type="project" value="UniProtKB-KW"/>
</dbReference>
<keyword evidence="2" id="KW-0489">Methyltransferase</keyword>
<dbReference type="PANTHER" id="PTHR13369">
    <property type="match status" value="1"/>
</dbReference>
<keyword evidence="2" id="KW-0808">Transferase</keyword>
<dbReference type="GO" id="GO:0008168">
    <property type="term" value="F:methyltransferase activity"/>
    <property type="evidence" value="ECO:0007669"/>
    <property type="project" value="UniProtKB-KW"/>
</dbReference>
<dbReference type="SUPFAM" id="SSF53335">
    <property type="entry name" value="S-adenosyl-L-methionine-dependent methyltransferases"/>
    <property type="match status" value="1"/>
</dbReference>
<feature type="domain" description="Methyltransferase" evidence="1">
    <location>
        <begin position="100"/>
        <end position="220"/>
    </location>
</feature>
<gene>
    <name evidence="2" type="ORF">SAMN02927930_00457</name>
</gene>
<dbReference type="InterPro" id="IPR029063">
    <property type="entry name" value="SAM-dependent_MTases_sf"/>
</dbReference>
<organism evidence="2 3">
    <name type="scientific">Pseudidiomarina indica</name>
    <dbReference type="NCBI Taxonomy" id="1159017"/>
    <lineage>
        <taxon>Bacteria</taxon>
        <taxon>Pseudomonadati</taxon>
        <taxon>Pseudomonadota</taxon>
        <taxon>Gammaproteobacteria</taxon>
        <taxon>Alteromonadales</taxon>
        <taxon>Idiomarinaceae</taxon>
        <taxon>Pseudidiomarina</taxon>
    </lineage>
</organism>
<evidence type="ECO:0000313" key="3">
    <source>
        <dbReference type="Proteomes" id="UP000199626"/>
    </source>
</evidence>
<dbReference type="InterPro" id="IPR025714">
    <property type="entry name" value="Methyltranfer_dom"/>
</dbReference>
<evidence type="ECO:0000313" key="2">
    <source>
        <dbReference type="EMBL" id="SDB11667.1"/>
    </source>
</evidence>
<protein>
    <submittedName>
        <fullName evidence="2">Methyltransferase domain-containing protein</fullName>
    </submittedName>
</protein>
<name>A0A1G6ATF4_9GAMM</name>
<evidence type="ECO:0000259" key="1">
    <source>
        <dbReference type="Pfam" id="PF13679"/>
    </source>
</evidence>
<dbReference type="STRING" id="1159017.SAMN02927930_00457"/>
<proteinExistence type="predicted"/>
<dbReference type="Pfam" id="PF13679">
    <property type="entry name" value="Methyltransf_32"/>
    <property type="match status" value="1"/>
</dbReference>